<dbReference type="SUPFAM" id="SSF52317">
    <property type="entry name" value="Class I glutamine amidotransferase-like"/>
    <property type="match status" value="1"/>
</dbReference>
<dbReference type="PANTHER" id="PTHR12993">
    <property type="entry name" value="N-ACETYLGLUCOSAMINYL-PHOSPHATIDYLINOSITOL DE-N-ACETYLASE-RELATED"/>
    <property type="match status" value="1"/>
</dbReference>
<dbReference type="Gene3D" id="3.40.50.10320">
    <property type="entry name" value="LmbE-like"/>
    <property type="match status" value="1"/>
</dbReference>
<dbReference type="Pfam" id="PF02585">
    <property type="entry name" value="PIG-L"/>
    <property type="match status" value="1"/>
</dbReference>
<dbReference type="OrthoDB" id="9759749at2"/>
<reference evidence="2 3" key="1">
    <citation type="submission" date="2018-06" db="EMBL/GenBank/DDBJ databases">
        <title>Genomic Encyclopedia of Archaeal and Bacterial Type Strains, Phase II (KMG-II): from individual species to whole genera.</title>
        <authorList>
            <person name="Goeker M."/>
        </authorList>
    </citation>
    <scope>NUCLEOTIDE SEQUENCE [LARGE SCALE GENOMIC DNA]</scope>
    <source>
        <strain evidence="2 3">DSM 27372</strain>
    </source>
</reference>
<sequence length="814" mass="89370">MKLRAALFLFLFVPSFFLHAQNRVFSGAAEIKQQLESLNTSGSVLYIAAHPDDENTRLLAYLAQEKKIRTGYLSLTRGDGGQNLIGNEQADLLGLIRTQELIAARLTDGAQQFFTRANDFGFSKNPAESFKIWDKQKILSDVVWVIRTFRPDLIITRFPEDSRAGHGHHSASAILAREAFAAAADPKQFPEQLKYVKVWQAKRILWNTFNFGGSNTTSEDQLKLDVGAFNPLLGKSYGEIAALSRSNHKSQGFGSAKQRGSAIEYFSPVGGEAAKNDIFENINFGLDRNADMQAIQQLLNEINAGYKVSDPAASLPKLLELRKLVRPAQVEFKKELLDEIILACAGIWIETNVPSQAYALTDTLAVQLQAIVRAKHTLPVKISMPNAGISANLKPNQMSAFSLKVPAAALGTTQPYWLQERHPVGAYVVSPQTAIGMPENQAPSAGPVIVEIGGEKLEVFRPIVYKFTDPVKGEVYQPLAIAPPVTASLAEKAYVFNGNSPRTFSVQLKSFQDGTKGTLKVLVPKGWKATPENIDFSLAKKGDEEKVEFTLSPAGEVNGGTLALNISTGGKTYDKGLHVIAYDHIPLQTLFPFAEAKVERLNLKITNKKLGYIAGAGDLIPESLRQLGYEVNLLSENEVLNKDLSAFDAIITGVRLYNINEQVKAMQPKLMKYVENGGTLMVQYNVNAPLKIAALGPYPFKLTRDRVTEEDAEVTFLAPGHPVLNVPNKITAKDFEGWIQERGLYFASDLDAKYTPVLSMHDTGEQPLNGSLFIASYGKGKYVYSGLSFFRELPAGVPGAYRLFVNLISNPALK</sequence>
<dbReference type="GO" id="GO:0016811">
    <property type="term" value="F:hydrolase activity, acting on carbon-nitrogen (but not peptide) bonds, in linear amides"/>
    <property type="evidence" value="ECO:0007669"/>
    <property type="project" value="TreeGrafter"/>
</dbReference>
<feature type="signal peptide" evidence="1">
    <location>
        <begin position="1"/>
        <end position="20"/>
    </location>
</feature>
<comment type="caution">
    <text evidence="2">The sequence shown here is derived from an EMBL/GenBank/DDBJ whole genome shotgun (WGS) entry which is preliminary data.</text>
</comment>
<evidence type="ECO:0000313" key="3">
    <source>
        <dbReference type="Proteomes" id="UP000248198"/>
    </source>
</evidence>
<gene>
    <name evidence="2" type="ORF">B0O44_11121</name>
</gene>
<organism evidence="2 3">
    <name type="scientific">Pedobacter nutrimenti</name>
    <dbReference type="NCBI Taxonomy" id="1241337"/>
    <lineage>
        <taxon>Bacteria</taxon>
        <taxon>Pseudomonadati</taxon>
        <taxon>Bacteroidota</taxon>
        <taxon>Sphingobacteriia</taxon>
        <taxon>Sphingobacteriales</taxon>
        <taxon>Sphingobacteriaceae</taxon>
        <taxon>Pedobacter</taxon>
    </lineage>
</organism>
<evidence type="ECO:0000256" key="1">
    <source>
        <dbReference type="SAM" id="SignalP"/>
    </source>
</evidence>
<evidence type="ECO:0000313" key="2">
    <source>
        <dbReference type="EMBL" id="PYF68843.1"/>
    </source>
</evidence>
<feature type="chain" id="PRO_5016455557" evidence="1">
    <location>
        <begin position="21"/>
        <end position="814"/>
    </location>
</feature>
<dbReference type="InterPro" id="IPR003737">
    <property type="entry name" value="GlcNAc_PI_deacetylase-related"/>
</dbReference>
<dbReference type="RefSeq" id="WP_110834521.1">
    <property type="nucleotide sequence ID" value="NZ_QKLU01000011.1"/>
</dbReference>
<dbReference type="AlphaFoldDB" id="A0A318U6B1"/>
<keyword evidence="1" id="KW-0732">Signal</keyword>
<accession>A0A318U6B1</accession>
<proteinExistence type="predicted"/>
<dbReference type="InterPro" id="IPR029062">
    <property type="entry name" value="Class_I_gatase-like"/>
</dbReference>
<protein>
    <submittedName>
        <fullName evidence="2">GlcNAc-PI de-N-acetylase</fullName>
    </submittedName>
</protein>
<dbReference type="InterPro" id="IPR024078">
    <property type="entry name" value="LmbE-like_dom_sf"/>
</dbReference>
<dbReference type="SUPFAM" id="SSF102588">
    <property type="entry name" value="LmbE-like"/>
    <property type="match status" value="1"/>
</dbReference>
<keyword evidence="3" id="KW-1185">Reference proteome</keyword>
<dbReference type="PANTHER" id="PTHR12993:SF11">
    <property type="entry name" value="N-ACETYLGLUCOSAMINYL-PHOSPHATIDYLINOSITOL DE-N-ACETYLASE"/>
    <property type="match status" value="1"/>
</dbReference>
<dbReference type="Proteomes" id="UP000248198">
    <property type="component" value="Unassembled WGS sequence"/>
</dbReference>
<name>A0A318U6B1_9SPHI</name>
<dbReference type="EMBL" id="QKLU01000011">
    <property type="protein sequence ID" value="PYF68843.1"/>
    <property type="molecule type" value="Genomic_DNA"/>
</dbReference>